<dbReference type="SMART" id="SM00760">
    <property type="entry name" value="Bac_DnaA_C"/>
    <property type="match status" value="1"/>
</dbReference>
<name>A0A1G1YGK9_9BACT</name>
<dbReference type="InterPro" id="IPR010921">
    <property type="entry name" value="Trp_repressor/repl_initiator"/>
</dbReference>
<comment type="domain">
    <text evidence="8">Domain I is involved in oligomerization and binding regulators, domain II is flexibile and of varying length in different bacteria, domain III forms the AAA+ region, while domain IV binds dsDNA.</text>
</comment>
<dbReference type="CDD" id="cd00009">
    <property type="entry name" value="AAA"/>
    <property type="match status" value="1"/>
</dbReference>
<dbReference type="Proteomes" id="UP000177376">
    <property type="component" value="Unassembled WGS sequence"/>
</dbReference>
<evidence type="ECO:0000256" key="6">
    <source>
        <dbReference type="ARBA" id="ARBA00023121"/>
    </source>
</evidence>
<keyword evidence="6 8" id="KW-0446">Lipid-binding</keyword>
<dbReference type="EMBL" id="MHIM01000035">
    <property type="protein sequence ID" value="OGY51485.1"/>
    <property type="molecule type" value="Genomic_DNA"/>
</dbReference>
<dbReference type="InterPro" id="IPR027417">
    <property type="entry name" value="P-loop_NTPase"/>
</dbReference>
<evidence type="ECO:0000256" key="10">
    <source>
        <dbReference type="RuleBase" id="RU000577"/>
    </source>
</evidence>
<evidence type="ECO:0000256" key="8">
    <source>
        <dbReference type="HAMAP-Rule" id="MF_00377"/>
    </source>
</evidence>
<comment type="similarity">
    <text evidence="1 8 11">Belongs to the DnaA family.</text>
</comment>
<evidence type="ECO:0000313" key="14">
    <source>
        <dbReference type="EMBL" id="OGY51485.1"/>
    </source>
</evidence>
<comment type="subcellular location">
    <subcellularLocation>
        <location evidence="8">Cytoplasm</location>
    </subcellularLocation>
</comment>
<dbReference type="InterPro" id="IPR001957">
    <property type="entry name" value="Chromosome_initiator_DnaA"/>
</dbReference>
<evidence type="ECO:0000259" key="12">
    <source>
        <dbReference type="SMART" id="SM00382"/>
    </source>
</evidence>
<dbReference type="InterPro" id="IPR020591">
    <property type="entry name" value="Chromosome_initiator_DnaA-like"/>
</dbReference>
<evidence type="ECO:0000259" key="13">
    <source>
        <dbReference type="SMART" id="SM00760"/>
    </source>
</evidence>
<dbReference type="SUPFAM" id="SSF52540">
    <property type="entry name" value="P-loop containing nucleoside triphosphate hydrolases"/>
    <property type="match status" value="1"/>
</dbReference>
<evidence type="ECO:0000256" key="2">
    <source>
        <dbReference type="ARBA" id="ARBA00022490"/>
    </source>
</evidence>
<feature type="domain" description="Chromosomal replication initiator DnaA C-terminal" evidence="13">
    <location>
        <begin position="375"/>
        <end position="444"/>
    </location>
</feature>
<dbReference type="Gene3D" id="3.40.50.300">
    <property type="entry name" value="P-loop containing nucleotide triphosphate hydrolases"/>
    <property type="match status" value="1"/>
</dbReference>
<evidence type="ECO:0000256" key="1">
    <source>
        <dbReference type="ARBA" id="ARBA00006583"/>
    </source>
</evidence>
<dbReference type="Gene3D" id="1.10.8.60">
    <property type="match status" value="1"/>
</dbReference>
<dbReference type="GO" id="GO:0005886">
    <property type="term" value="C:plasma membrane"/>
    <property type="evidence" value="ECO:0007669"/>
    <property type="project" value="TreeGrafter"/>
</dbReference>
<organism evidence="14 15">
    <name type="scientific">Candidatus Buchananbacteria bacterium RIFCSPLOWO2_01_FULL_39_33</name>
    <dbReference type="NCBI Taxonomy" id="1797543"/>
    <lineage>
        <taxon>Bacteria</taxon>
        <taxon>Candidatus Buchananiibacteriota</taxon>
    </lineage>
</organism>
<evidence type="ECO:0000256" key="9">
    <source>
        <dbReference type="NCBIfam" id="TIGR00362"/>
    </source>
</evidence>
<dbReference type="GO" id="GO:0006270">
    <property type="term" value="P:DNA replication initiation"/>
    <property type="evidence" value="ECO:0007669"/>
    <property type="project" value="UniProtKB-UniRule"/>
</dbReference>
<feature type="binding site" evidence="8">
    <location>
        <position position="177"/>
    </location>
    <ligand>
        <name>ATP</name>
        <dbReference type="ChEBI" id="CHEBI:30616"/>
    </ligand>
</feature>
<reference evidence="14 15" key="1">
    <citation type="journal article" date="2016" name="Nat. Commun.">
        <title>Thousands of microbial genomes shed light on interconnected biogeochemical processes in an aquifer system.</title>
        <authorList>
            <person name="Anantharaman K."/>
            <person name="Brown C.T."/>
            <person name="Hug L.A."/>
            <person name="Sharon I."/>
            <person name="Castelle C.J."/>
            <person name="Probst A.J."/>
            <person name="Thomas B.C."/>
            <person name="Singh A."/>
            <person name="Wilkins M.J."/>
            <person name="Karaoz U."/>
            <person name="Brodie E.L."/>
            <person name="Williams K.H."/>
            <person name="Hubbard S.S."/>
            <person name="Banfield J.F."/>
        </authorList>
    </citation>
    <scope>NUCLEOTIDE SEQUENCE [LARGE SCALE GENOMIC DNA]</scope>
</reference>
<dbReference type="CDD" id="cd06571">
    <property type="entry name" value="Bac_DnaA_C"/>
    <property type="match status" value="1"/>
</dbReference>
<evidence type="ECO:0000256" key="4">
    <source>
        <dbReference type="ARBA" id="ARBA00022741"/>
    </source>
</evidence>
<dbReference type="InterPro" id="IPR003593">
    <property type="entry name" value="AAA+_ATPase"/>
</dbReference>
<dbReference type="Gene3D" id="3.30.300.180">
    <property type="match status" value="1"/>
</dbReference>
<keyword evidence="7 8" id="KW-0238">DNA-binding</keyword>
<comment type="caution">
    <text evidence="8">Lacks conserved residue(s) required for the propagation of feature annotation.</text>
</comment>
<comment type="subunit">
    <text evidence="8">Oligomerizes as a right-handed, spiral filament on DNA at oriC.</text>
</comment>
<comment type="function">
    <text evidence="8 10">Plays an essential role in the initiation and regulation of chromosomal replication. ATP-DnaA binds to the origin of replication (oriC) to initiate formation of the DNA replication initiation complex once per cell cycle. Binds the DnaA box (a 9 base pair repeat at the origin) and separates the double-stranded (ds)DNA. Forms a right-handed helical filament on oriC DNA; dsDNA binds to the exterior of the filament while single-stranded (ss)DNA is stabiized in the filament's interior. The ATP-DnaA-oriC complex binds and stabilizes one strand of the AT-rich DNA unwinding element (DUE), permitting loading of DNA polymerase. After initiation quickly degrades to an ADP-DnaA complex that is not apt for DNA replication. Binds acidic phospholipids.</text>
</comment>
<evidence type="ECO:0000256" key="3">
    <source>
        <dbReference type="ARBA" id="ARBA00022705"/>
    </source>
</evidence>
<dbReference type="Pfam" id="PF08299">
    <property type="entry name" value="Bac_DnaA_C"/>
    <property type="match status" value="1"/>
</dbReference>
<dbReference type="AlphaFoldDB" id="A0A1G1YGK9"/>
<dbReference type="GO" id="GO:0008289">
    <property type="term" value="F:lipid binding"/>
    <property type="evidence" value="ECO:0007669"/>
    <property type="project" value="UniProtKB-KW"/>
</dbReference>
<evidence type="ECO:0000256" key="7">
    <source>
        <dbReference type="ARBA" id="ARBA00023125"/>
    </source>
</evidence>
<evidence type="ECO:0000256" key="11">
    <source>
        <dbReference type="RuleBase" id="RU004227"/>
    </source>
</evidence>
<dbReference type="InterPro" id="IPR024633">
    <property type="entry name" value="DnaA_N_dom"/>
</dbReference>
<dbReference type="Pfam" id="PF00308">
    <property type="entry name" value="Bac_DnaA"/>
    <property type="match status" value="1"/>
</dbReference>
<dbReference type="SMART" id="SM00382">
    <property type="entry name" value="AAA"/>
    <property type="match status" value="1"/>
</dbReference>
<protein>
    <recommendedName>
        <fullName evidence="8 9">Chromosomal replication initiator protein DnaA</fullName>
    </recommendedName>
</protein>
<dbReference type="Pfam" id="PF11638">
    <property type="entry name" value="DnaA_N"/>
    <property type="match status" value="1"/>
</dbReference>
<dbReference type="HAMAP" id="MF_00377">
    <property type="entry name" value="DnaA_bact"/>
    <property type="match status" value="1"/>
</dbReference>
<keyword evidence="3 8" id="KW-0235">DNA replication</keyword>
<dbReference type="GO" id="GO:0003688">
    <property type="term" value="F:DNA replication origin binding"/>
    <property type="evidence" value="ECO:0007669"/>
    <property type="project" value="UniProtKB-UniRule"/>
</dbReference>
<evidence type="ECO:0000313" key="15">
    <source>
        <dbReference type="Proteomes" id="UP000177376"/>
    </source>
</evidence>
<dbReference type="PANTHER" id="PTHR30050">
    <property type="entry name" value="CHROMOSOMAL REPLICATION INITIATOR PROTEIN DNAA"/>
    <property type="match status" value="1"/>
</dbReference>
<dbReference type="GO" id="GO:0005737">
    <property type="term" value="C:cytoplasm"/>
    <property type="evidence" value="ECO:0007669"/>
    <property type="project" value="UniProtKB-SubCell"/>
</dbReference>
<dbReference type="InterPro" id="IPR013159">
    <property type="entry name" value="DnaA_C"/>
</dbReference>
<dbReference type="InterPro" id="IPR018312">
    <property type="entry name" value="Chromosome_initiator_DnaA_CS"/>
</dbReference>
<dbReference type="GO" id="GO:0005524">
    <property type="term" value="F:ATP binding"/>
    <property type="evidence" value="ECO:0007669"/>
    <property type="project" value="UniProtKB-UniRule"/>
</dbReference>
<keyword evidence="4 8" id="KW-0547">Nucleotide-binding</keyword>
<dbReference type="FunFam" id="3.40.50.300:FF:000150">
    <property type="entry name" value="Chromosomal replication initiator protein DnaA"/>
    <property type="match status" value="1"/>
</dbReference>
<keyword evidence="5 8" id="KW-0067">ATP-binding</keyword>
<dbReference type="InterPro" id="IPR038454">
    <property type="entry name" value="DnaA_N_sf"/>
</dbReference>
<dbReference type="PANTHER" id="PTHR30050:SF2">
    <property type="entry name" value="CHROMOSOMAL REPLICATION INITIATOR PROTEIN DNAA"/>
    <property type="match status" value="1"/>
</dbReference>
<evidence type="ECO:0000256" key="5">
    <source>
        <dbReference type="ARBA" id="ARBA00022840"/>
    </source>
</evidence>
<proteinExistence type="inferred from homology"/>
<feature type="binding site" evidence="8">
    <location>
        <position position="178"/>
    </location>
    <ligand>
        <name>ATP</name>
        <dbReference type="ChEBI" id="CHEBI:30616"/>
    </ligand>
</feature>
<accession>A0A1G1YGK9</accession>
<comment type="caution">
    <text evidence="14">The sequence shown here is derived from an EMBL/GenBank/DDBJ whole genome shotgun (WGS) entry which is preliminary data.</text>
</comment>
<feature type="region of interest" description="Domain III, AAA+ region" evidence="8">
    <location>
        <begin position="130"/>
        <end position="346"/>
    </location>
</feature>
<dbReference type="GO" id="GO:0006275">
    <property type="term" value="P:regulation of DNA replication"/>
    <property type="evidence" value="ECO:0007669"/>
    <property type="project" value="UniProtKB-UniRule"/>
</dbReference>
<dbReference type="PRINTS" id="PR00051">
    <property type="entry name" value="DNAA"/>
</dbReference>
<dbReference type="PROSITE" id="PS01008">
    <property type="entry name" value="DNAA"/>
    <property type="match status" value="1"/>
</dbReference>
<feature type="region of interest" description="Domain IV, binds dsDNA" evidence="8">
    <location>
        <begin position="347"/>
        <end position="469"/>
    </location>
</feature>
<feature type="binding site" evidence="8">
    <location>
        <position position="176"/>
    </location>
    <ligand>
        <name>ATP</name>
        <dbReference type="ChEBI" id="CHEBI:30616"/>
    </ligand>
</feature>
<dbReference type="Gene3D" id="1.10.1750.10">
    <property type="match status" value="1"/>
</dbReference>
<gene>
    <name evidence="8" type="primary">dnaA</name>
    <name evidence="14" type="ORF">A3A02_03685</name>
</gene>
<sequence length="469" mass="53732">MNPQQLWQSALGELELSLSKANFTTWFKNTGISSLEGEKVVISVPNGFTKEWLEKKYHTNILKALRSVSDNKIKFIEYKIEAVNQQKPLNNQLLAIKEDIDININQNNDNQNNQTSSLNTNNNLKTGGTILNTKYVFSNFIVGKNNELAHAAALAVAKNPGQSYNPLFIYGGVGLGKTHLLQAIGHKILENYPKSRIIYVSCEQYTNDFINALRTNKTLEFNKKYRQTDILLIDDIQFISGKERTQEDFFHTFNELHQNNKQVVISSDRPPKAIAALEHRLVSRFEWGMIADVSTPDLETKIAIIETKLKEKNFNLSYEIIEYLASVIHNNIRELEGAINKITVHSQLRNKILGLDEIKQIISSIVTDSQKKPLTPKYVINTVAEYFDIEIDDIIGPCRKKNLAEPRQIIMYLMREEMKSSYPTIGHELGGRDHTTVIHAYDKIIRNLKTDDKLRQDINVLKQKLYTNR</sequence>
<keyword evidence="2 8" id="KW-0963">Cytoplasm</keyword>
<dbReference type="NCBIfam" id="TIGR00362">
    <property type="entry name" value="DnaA"/>
    <property type="match status" value="1"/>
</dbReference>
<feature type="domain" description="AAA+ ATPase" evidence="12">
    <location>
        <begin position="163"/>
        <end position="286"/>
    </location>
</feature>
<dbReference type="SUPFAM" id="SSF48295">
    <property type="entry name" value="TrpR-like"/>
    <property type="match status" value="1"/>
</dbReference>
<feature type="region of interest" description="Domain I, interacts with DnaA modulators" evidence="8">
    <location>
        <begin position="1"/>
        <end position="113"/>
    </location>
</feature>
<feature type="binding site" evidence="8">
    <location>
        <position position="174"/>
    </location>
    <ligand>
        <name>ATP</name>
        <dbReference type="ChEBI" id="CHEBI:30616"/>
    </ligand>
</feature>
<dbReference type="InterPro" id="IPR013317">
    <property type="entry name" value="DnaA_dom"/>
</dbReference>